<proteinExistence type="predicted"/>
<dbReference type="InterPro" id="IPR017520">
    <property type="entry name" value="CHP03086"/>
</dbReference>
<dbReference type="NCBIfam" id="TIGR03086">
    <property type="entry name" value="TIGR03086 family metal-binding protein"/>
    <property type="match status" value="1"/>
</dbReference>
<dbReference type="NCBIfam" id="TIGR03083">
    <property type="entry name" value="maleylpyruvate isomerase family mycothiol-dependent enzyme"/>
    <property type="match status" value="1"/>
</dbReference>
<evidence type="ECO:0000313" key="2">
    <source>
        <dbReference type="EMBL" id="MFB9736534.1"/>
    </source>
</evidence>
<keyword evidence="3" id="KW-1185">Reference proteome</keyword>
<dbReference type="Gene3D" id="1.20.120.450">
    <property type="entry name" value="dinb family like domain"/>
    <property type="match status" value="1"/>
</dbReference>
<evidence type="ECO:0000259" key="1">
    <source>
        <dbReference type="Pfam" id="PF11716"/>
    </source>
</evidence>
<accession>A0ABV5VFD3</accession>
<organism evidence="2 3">
    <name type="scientific">Streptomyces thermocoprophilus</name>
    <dbReference type="NCBI Taxonomy" id="78356"/>
    <lineage>
        <taxon>Bacteria</taxon>
        <taxon>Bacillati</taxon>
        <taxon>Actinomycetota</taxon>
        <taxon>Actinomycetes</taxon>
        <taxon>Kitasatosporales</taxon>
        <taxon>Streptomycetaceae</taxon>
        <taxon>Streptomyces</taxon>
    </lineage>
</organism>
<dbReference type="Pfam" id="PF11716">
    <property type="entry name" value="MDMPI_N"/>
    <property type="match status" value="1"/>
</dbReference>
<comment type="caution">
    <text evidence="2">The sequence shown here is derived from an EMBL/GenBank/DDBJ whole genome shotgun (WGS) entry which is preliminary data.</text>
</comment>
<protein>
    <submittedName>
        <fullName evidence="2">TIGR03086 family metal-binding protein</fullName>
    </submittedName>
</protein>
<dbReference type="InterPro" id="IPR024344">
    <property type="entry name" value="MDMPI_metal-binding"/>
</dbReference>
<dbReference type="EMBL" id="JBHMAR010000016">
    <property type="protein sequence ID" value="MFB9736534.1"/>
    <property type="molecule type" value="Genomic_DNA"/>
</dbReference>
<dbReference type="RefSeq" id="WP_385859123.1">
    <property type="nucleotide sequence ID" value="NZ_JBHMAR010000016.1"/>
</dbReference>
<evidence type="ECO:0000313" key="3">
    <source>
        <dbReference type="Proteomes" id="UP001589703"/>
    </source>
</evidence>
<dbReference type="InterPro" id="IPR034660">
    <property type="entry name" value="DinB/YfiT-like"/>
</dbReference>
<reference evidence="2 3" key="1">
    <citation type="submission" date="2024-09" db="EMBL/GenBank/DDBJ databases">
        <authorList>
            <person name="Sun Q."/>
            <person name="Mori K."/>
        </authorList>
    </citation>
    <scope>NUCLEOTIDE SEQUENCE [LARGE SCALE GENOMIC DNA]</scope>
    <source>
        <strain evidence="2 3">JCM 10918</strain>
    </source>
</reference>
<dbReference type="InterPro" id="IPR017517">
    <property type="entry name" value="Maleyloyr_isom"/>
</dbReference>
<dbReference type="Proteomes" id="UP001589703">
    <property type="component" value="Unassembled WGS sequence"/>
</dbReference>
<name>A0ABV5VFD3_9ACTN</name>
<feature type="domain" description="Mycothiol-dependent maleylpyruvate isomerase metal-binding" evidence="1">
    <location>
        <begin position="24"/>
        <end position="141"/>
    </location>
</feature>
<dbReference type="SUPFAM" id="SSF109854">
    <property type="entry name" value="DinB/YfiT-like putative metalloenzymes"/>
    <property type="match status" value="1"/>
</dbReference>
<gene>
    <name evidence="2" type="ORF">ACFFRO_15585</name>
</gene>
<sequence>MDTYGISSEERTRTPYGIGALMERAAARTVPLVRDIPDEALTAPTPCPDYDVRGLANHLFHVVVEFQKLAARQDADFTSTPSRVAPGGDWRERFAQETDKLVAAWSVPGAEDGTTGAWQLPARLVGSMALLDLVVHGWDLARATGRTYPVDEELAPVVEELEGAVARLAPTGRSTGAFGEAVPVPEGAPAFERLLGATGRSPA</sequence>